<name>A0A060Y8G3_ONCMY</name>
<dbReference type="PaxDb" id="8022-A0A060Y8G3"/>
<sequence length="60" mass="6352">MTTLSRFSGCLLSCVNPGESNTEPSVVLPPLAGEHIGHPTGTLPLAQFARLSRDEVQCIC</sequence>
<dbReference type="STRING" id="8022.A0A060Y8G3"/>
<reference evidence="1" key="1">
    <citation type="journal article" date="2014" name="Nat. Commun.">
        <title>The rainbow trout genome provides novel insights into evolution after whole-genome duplication in vertebrates.</title>
        <authorList>
            <person name="Berthelot C."/>
            <person name="Brunet F."/>
            <person name="Chalopin D."/>
            <person name="Juanchich A."/>
            <person name="Bernard M."/>
            <person name="Noel B."/>
            <person name="Bento P."/>
            <person name="Da Silva C."/>
            <person name="Labadie K."/>
            <person name="Alberti A."/>
            <person name="Aury J.M."/>
            <person name="Louis A."/>
            <person name="Dehais P."/>
            <person name="Bardou P."/>
            <person name="Montfort J."/>
            <person name="Klopp C."/>
            <person name="Cabau C."/>
            <person name="Gaspin C."/>
            <person name="Thorgaard G.H."/>
            <person name="Boussaha M."/>
            <person name="Quillet E."/>
            <person name="Guyomard R."/>
            <person name="Galiana D."/>
            <person name="Bobe J."/>
            <person name="Volff J.N."/>
            <person name="Genet C."/>
            <person name="Wincker P."/>
            <person name="Jaillon O."/>
            <person name="Roest Crollius H."/>
            <person name="Guiguen Y."/>
        </authorList>
    </citation>
    <scope>NUCLEOTIDE SEQUENCE [LARGE SCALE GENOMIC DNA]</scope>
</reference>
<protein>
    <submittedName>
        <fullName evidence="1">Uncharacterized protein</fullName>
    </submittedName>
</protein>
<dbReference type="EMBL" id="FR906820">
    <property type="protein sequence ID" value="CDQ85460.1"/>
    <property type="molecule type" value="Genomic_DNA"/>
</dbReference>
<proteinExistence type="predicted"/>
<evidence type="ECO:0000313" key="2">
    <source>
        <dbReference type="Proteomes" id="UP000193380"/>
    </source>
</evidence>
<accession>A0A060Y8G3</accession>
<gene>
    <name evidence="1" type="ORF">GSONMT00030586001</name>
</gene>
<dbReference type="Proteomes" id="UP000193380">
    <property type="component" value="Unassembled WGS sequence"/>
</dbReference>
<dbReference type="AlphaFoldDB" id="A0A060Y8G3"/>
<organism evidence="1 2">
    <name type="scientific">Oncorhynchus mykiss</name>
    <name type="common">Rainbow trout</name>
    <name type="synonym">Salmo gairdneri</name>
    <dbReference type="NCBI Taxonomy" id="8022"/>
    <lineage>
        <taxon>Eukaryota</taxon>
        <taxon>Metazoa</taxon>
        <taxon>Chordata</taxon>
        <taxon>Craniata</taxon>
        <taxon>Vertebrata</taxon>
        <taxon>Euteleostomi</taxon>
        <taxon>Actinopterygii</taxon>
        <taxon>Neopterygii</taxon>
        <taxon>Teleostei</taxon>
        <taxon>Protacanthopterygii</taxon>
        <taxon>Salmoniformes</taxon>
        <taxon>Salmonidae</taxon>
        <taxon>Salmoninae</taxon>
        <taxon>Oncorhynchus</taxon>
    </lineage>
</organism>
<reference evidence="1" key="2">
    <citation type="submission" date="2014-03" db="EMBL/GenBank/DDBJ databases">
        <authorList>
            <person name="Genoscope - CEA"/>
        </authorList>
    </citation>
    <scope>NUCLEOTIDE SEQUENCE</scope>
</reference>
<evidence type="ECO:0000313" key="1">
    <source>
        <dbReference type="EMBL" id="CDQ85460.1"/>
    </source>
</evidence>